<accession>A0A6G0THL2</accession>
<keyword evidence="3" id="KW-1185">Reference proteome</keyword>
<gene>
    <name evidence="2" type="ORF">AGLY_010212</name>
</gene>
<reference evidence="2 3" key="1">
    <citation type="submission" date="2019-08" db="EMBL/GenBank/DDBJ databases">
        <title>The genome of the soybean aphid Biotype 1, its phylome, world population structure and adaptation to the North American continent.</title>
        <authorList>
            <person name="Giordano R."/>
            <person name="Donthu R.K."/>
            <person name="Hernandez A.G."/>
            <person name="Wright C.L."/>
            <person name="Zimin A.V."/>
        </authorList>
    </citation>
    <scope>NUCLEOTIDE SEQUENCE [LARGE SCALE GENOMIC DNA]</scope>
    <source>
        <tissue evidence="2">Whole aphids</tissue>
    </source>
</reference>
<name>A0A6G0THL2_APHGL</name>
<keyword evidence="1" id="KW-0472">Membrane</keyword>
<sequence length="229" mass="27270">MAGKWIPLCCTLGIVCESLLYIIEVLYLNPMIMVGKKGGLCFNGLNTPKFKVFYNYCNLNLWEIFNFYKKFYELYLQASNIKNFNDTSKKKILRKIENSTQKKSKYFENQIIIYNLYFLNNNKYLKSFENKSLVKRYLVKIENSSALKIFPITIRPVFFIENLWKTECCFSILKQLIRKLVLNFKVFLAIQNFFSSTLKKKILKKIQNFRGLLIAQKKKSKYFENLAIY</sequence>
<evidence type="ECO:0000256" key="1">
    <source>
        <dbReference type="SAM" id="Phobius"/>
    </source>
</evidence>
<keyword evidence="1" id="KW-0812">Transmembrane</keyword>
<dbReference type="Proteomes" id="UP000475862">
    <property type="component" value="Unassembled WGS sequence"/>
</dbReference>
<comment type="caution">
    <text evidence="2">The sequence shown here is derived from an EMBL/GenBank/DDBJ whole genome shotgun (WGS) entry which is preliminary data.</text>
</comment>
<evidence type="ECO:0000313" key="2">
    <source>
        <dbReference type="EMBL" id="KAE9532010.1"/>
    </source>
</evidence>
<organism evidence="2 3">
    <name type="scientific">Aphis glycines</name>
    <name type="common">Soybean aphid</name>
    <dbReference type="NCBI Taxonomy" id="307491"/>
    <lineage>
        <taxon>Eukaryota</taxon>
        <taxon>Metazoa</taxon>
        <taxon>Ecdysozoa</taxon>
        <taxon>Arthropoda</taxon>
        <taxon>Hexapoda</taxon>
        <taxon>Insecta</taxon>
        <taxon>Pterygota</taxon>
        <taxon>Neoptera</taxon>
        <taxon>Paraneoptera</taxon>
        <taxon>Hemiptera</taxon>
        <taxon>Sternorrhyncha</taxon>
        <taxon>Aphidomorpha</taxon>
        <taxon>Aphidoidea</taxon>
        <taxon>Aphididae</taxon>
        <taxon>Aphidini</taxon>
        <taxon>Aphis</taxon>
        <taxon>Aphis</taxon>
    </lineage>
</organism>
<feature type="transmembrane region" description="Helical" evidence="1">
    <location>
        <begin position="6"/>
        <end position="28"/>
    </location>
</feature>
<evidence type="ECO:0000313" key="3">
    <source>
        <dbReference type="Proteomes" id="UP000475862"/>
    </source>
</evidence>
<protein>
    <submittedName>
        <fullName evidence="2">Uncharacterized protein</fullName>
    </submittedName>
</protein>
<dbReference type="EMBL" id="VYZN01000040">
    <property type="protein sequence ID" value="KAE9532010.1"/>
    <property type="molecule type" value="Genomic_DNA"/>
</dbReference>
<dbReference type="AlphaFoldDB" id="A0A6G0THL2"/>
<keyword evidence="1" id="KW-1133">Transmembrane helix</keyword>
<proteinExistence type="predicted"/>